<protein>
    <submittedName>
        <fullName evidence="1">Uncharacterized protein</fullName>
    </submittedName>
</protein>
<keyword evidence="2" id="KW-1185">Reference proteome</keyword>
<gene>
    <name evidence="1" type="ORF">PRLR5076_05510</name>
</gene>
<evidence type="ECO:0000313" key="2">
    <source>
        <dbReference type="Proteomes" id="UP000825483"/>
    </source>
</evidence>
<organism evidence="1 2">
    <name type="scientific">Prevotella lacticifex</name>
    <dbReference type="NCBI Taxonomy" id="2854755"/>
    <lineage>
        <taxon>Bacteria</taxon>
        <taxon>Pseudomonadati</taxon>
        <taxon>Bacteroidota</taxon>
        <taxon>Bacteroidia</taxon>
        <taxon>Bacteroidales</taxon>
        <taxon>Prevotellaceae</taxon>
        <taxon>Prevotella</taxon>
    </lineage>
</organism>
<sequence>MEDSNVVFNFDDQVEKDTFHHLIALGEKANRVLKHLKLDLGNWFAEDLLTIEKGYEKVKYLLVLADDNVDISNLPKEYSDEKMPRENIFVFDIGAKPAPNKWEGVFSYLWIPQKYQYTTLKNLFQLYYHDILSGNGLVCFDYNDWKISVRGRNELSICKIKLDSDLRRRIKKIPRKFLLNGKNVLTIGSHSIKGQLLAKVMKPINKMDTMLDVNTETHLSILARELPKSESYVAMLHFEPLKY</sequence>
<evidence type="ECO:0000313" key="1">
    <source>
        <dbReference type="EMBL" id="GJG57700.1"/>
    </source>
</evidence>
<dbReference type="Proteomes" id="UP000825483">
    <property type="component" value="Unassembled WGS sequence"/>
</dbReference>
<comment type="caution">
    <text evidence="1">The sequence shown here is derived from an EMBL/GenBank/DDBJ whole genome shotgun (WGS) entry which is preliminary data.</text>
</comment>
<name>A0A9R1C7Z9_9BACT</name>
<accession>A0A9R1C7Z9</accession>
<dbReference type="EMBL" id="BPUB01000001">
    <property type="protein sequence ID" value="GJG57700.1"/>
    <property type="molecule type" value="Genomic_DNA"/>
</dbReference>
<reference evidence="1" key="1">
    <citation type="journal article" date="2022" name="Int. J. Syst. Evol. Microbiol.">
        <title>Prevotella lacticifex sp. nov., isolated from the rumen of cows.</title>
        <authorList>
            <person name="Shinkai T."/>
            <person name="Ikeyama N."/>
            <person name="Kumagai M."/>
            <person name="Ohmori H."/>
            <person name="Sakamoto M."/>
            <person name="Ohkuma M."/>
            <person name="Mitsumori M."/>
        </authorList>
    </citation>
    <scope>NUCLEOTIDE SEQUENCE</scope>
    <source>
        <strain evidence="1">R5076</strain>
    </source>
</reference>
<dbReference type="GeneID" id="72468601"/>
<proteinExistence type="predicted"/>
<dbReference type="RefSeq" id="WP_223929952.1">
    <property type="nucleotide sequence ID" value="NZ_BPTU01000006.1"/>
</dbReference>
<dbReference type="AlphaFoldDB" id="A0A9R1C7Z9"/>